<dbReference type="Proteomes" id="UP001381693">
    <property type="component" value="Unassembled WGS sequence"/>
</dbReference>
<dbReference type="GO" id="GO:0034063">
    <property type="term" value="P:stress granule assembly"/>
    <property type="evidence" value="ECO:0007669"/>
    <property type="project" value="TreeGrafter"/>
</dbReference>
<organism evidence="4 5">
    <name type="scientific">Halocaridina rubra</name>
    <name type="common">Hawaiian red shrimp</name>
    <dbReference type="NCBI Taxonomy" id="373956"/>
    <lineage>
        <taxon>Eukaryota</taxon>
        <taxon>Metazoa</taxon>
        <taxon>Ecdysozoa</taxon>
        <taxon>Arthropoda</taxon>
        <taxon>Crustacea</taxon>
        <taxon>Multicrustacea</taxon>
        <taxon>Malacostraca</taxon>
        <taxon>Eumalacostraca</taxon>
        <taxon>Eucarida</taxon>
        <taxon>Decapoda</taxon>
        <taxon>Pleocyemata</taxon>
        <taxon>Caridea</taxon>
        <taxon>Atyoidea</taxon>
        <taxon>Atyidae</taxon>
        <taxon>Halocaridina</taxon>
    </lineage>
</organism>
<dbReference type="InterPro" id="IPR009604">
    <property type="entry name" value="LsmAD_domain"/>
</dbReference>
<comment type="similarity">
    <text evidence="1">Belongs to the ataxin-2 family.</text>
</comment>
<feature type="compositionally biased region" description="Polar residues" evidence="2">
    <location>
        <begin position="860"/>
        <end position="870"/>
    </location>
</feature>
<dbReference type="Pfam" id="PF06741">
    <property type="entry name" value="LsmAD"/>
    <property type="match status" value="1"/>
</dbReference>
<feature type="region of interest" description="Disordered" evidence="2">
    <location>
        <begin position="227"/>
        <end position="689"/>
    </location>
</feature>
<comment type="caution">
    <text evidence="4">The sequence shown here is derived from an EMBL/GenBank/DDBJ whole genome shotgun (WGS) entry which is preliminary data.</text>
</comment>
<dbReference type="PANTHER" id="PTHR12854:SF7">
    <property type="entry name" value="ATAXIN-2 HOMOLOG"/>
    <property type="match status" value="1"/>
</dbReference>
<feature type="compositionally biased region" description="Basic and acidic residues" evidence="2">
    <location>
        <begin position="369"/>
        <end position="419"/>
    </location>
</feature>
<keyword evidence="5" id="KW-1185">Reference proteome</keyword>
<feature type="compositionally biased region" description="Basic and acidic residues" evidence="2">
    <location>
        <begin position="445"/>
        <end position="468"/>
    </location>
</feature>
<feature type="compositionally biased region" description="Pro residues" evidence="2">
    <location>
        <begin position="666"/>
        <end position="677"/>
    </location>
</feature>
<sequence length="983" mass="106264">MNNNTNSSSSSAAAASAARSRKNRSSSARGGRGKVVERQVPTDGVYSNHRFMQSVGVLVGLPVLIQTRTNDTIEGVFTTFSPNFDLVLDMAHPVSRSDPTIINPEAIKRKMIFTASDIVTIKVSNVDLEYATKEGFAVDQVISRYNGQVTERPLEPWQGDSSADDNITLGEESSNGWNVDDMFRKNEEKYGVTTSYTPEMEGYTTPLNRRNTREYREREAKALRIATEILSAPTTQARSEAENGDEEDRYSAVVRPSEQSASGDGVGGSNKYVPPMFRKKNQNSGKTRTTPPPGQGSRYGGSNPTTPTSPSVAGPPRVTSGSHSPIGGSAGPGGASPGYQPQQGPPPSTHSPSPTTHPPPPHRHNSHSHPSDAKLNGEAKSSSYDRRNHDGPMSEMGRESLHNDTCGKPDHHGRQHHGEVQQQKSQPPPPPSHQHTGHMPPMGQGDHRKQAPLEQREPRSKRTNKEEQFAGLRKFSQDFKLSEQSEKKAQTQQQQHQQPPPPQQIQQLQESSQQSLQQHSHQQRQQPPPQQQPPPTPQTQPPPQTQQPPPPQPQQPPPIQPQPPTQSQPPPTHMPPPPPQQAPQRQTPPVSTPIPQGPPQSVSQSPHHPQNPSVAMPLSSVNEVKSHEEVEKLSSAVSNSKLNPNAKEFVLNPHAKPFSPRSPSTTTPPRPHTPQPPQIATNQPPQMAGCPTVGYPQAMVSGAYVMATSQPFPVQKTRFPKMVPIGGNQRPEYTSPMQVAAATGSPILAAPMNSQPQPIPAVQLLKVFCLQHHSLIKDAYDDGEIPTRRHADGNCHGANFWHIQPGCRLPATVSATSDDVHGTNQLTTSPAAPGSYPRPRTSTHTATHTTKSRRGRWTPKYSQSTSNPRSHSSTIYYIFPHGGAAFSAPALATTFSSHSPVSSRAPVLGSDRSGCCRRCGGASWRSGTTNADGSYVFSQHGTTHDAPFGSASALGHGTHSLLHGGVHPHVVDSAAHAIGAYTC</sequence>
<feature type="compositionally biased region" description="Low complexity" evidence="2">
    <location>
        <begin position="599"/>
        <end position="613"/>
    </location>
</feature>
<dbReference type="SMART" id="SM01272">
    <property type="entry name" value="LsmAD"/>
    <property type="match status" value="1"/>
</dbReference>
<dbReference type="InterPro" id="IPR025852">
    <property type="entry name" value="SM_dom_ATX"/>
</dbReference>
<feature type="compositionally biased region" description="Pro residues" evidence="2">
    <location>
        <begin position="343"/>
        <end position="359"/>
    </location>
</feature>
<evidence type="ECO:0000256" key="1">
    <source>
        <dbReference type="ARBA" id="ARBA00007503"/>
    </source>
</evidence>
<dbReference type="AlphaFoldDB" id="A0AAN8ZV64"/>
<evidence type="ECO:0000259" key="3">
    <source>
        <dbReference type="SMART" id="SM01272"/>
    </source>
</evidence>
<protein>
    <submittedName>
        <fullName evidence="4">Ataxin 2-like</fullName>
    </submittedName>
</protein>
<feature type="compositionally biased region" description="Low complexity" evidence="2">
    <location>
        <begin position="504"/>
        <end position="525"/>
    </location>
</feature>
<dbReference type="PANTHER" id="PTHR12854">
    <property type="entry name" value="ATAXIN 2-RELATED"/>
    <property type="match status" value="1"/>
</dbReference>
<reference evidence="4 5" key="1">
    <citation type="submission" date="2023-11" db="EMBL/GenBank/DDBJ databases">
        <title>Halocaridina rubra genome assembly.</title>
        <authorList>
            <person name="Smith C."/>
        </authorList>
    </citation>
    <scope>NUCLEOTIDE SEQUENCE [LARGE SCALE GENOMIC DNA]</scope>
    <source>
        <strain evidence="4">EP-1</strain>
        <tissue evidence="4">Whole</tissue>
    </source>
</reference>
<feature type="region of interest" description="Disordered" evidence="2">
    <location>
        <begin position="1"/>
        <end position="40"/>
    </location>
</feature>
<dbReference type="EMBL" id="JAXCGZ010020918">
    <property type="protein sequence ID" value="KAK7063175.1"/>
    <property type="molecule type" value="Genomic_DNA"/>
</dbReference>
<dbReference type="Pfam" id="PF07145">
    <property type="entry name" value="PAM2"/>
    <property type="match status" value="1"/>
</dbReference>
<feature type="compositionally biased region" description="Polar residues" evidence="2">
    <location>
        <begin position="300"/>
        <end position="311"/>
    </location>
</feature>
<feature type="compositionally biased region" description="Pro residues" evidence="2">
    <location>
        <begin position="526"/>
        <end position="581"/>
    </location>
</feature>
<dbReference type="Pfam" id="PF14438">
    <property type="entry name" value="SM-ATX"/>
    <property type="match status" value="1"/>
</dbReference>
<evidence type="ECO:0000313" key="4">
    <source>
        <dbReference type="EMBL" id="KAK7063175.1"/>
    </source>
</evidence>
<feature type="compositionally biased region" description="Low complexity" evidence="2">
    <location>
        <begin position="837"/>
        <end position="849"/>
    </location>
</feature>
<dbReference type="InterPro" id="IPR009818">
    <property type="entry name" value="PAM2_motif"/>
</dbReference>
<dbReference type="GO" id="GO:0010494">
    <property type="term" value="C:cytoplasmic stress granule"/>
    <property type="evidence" value="ECO:0007669"/>
    <property type="project" value="TreeGrafter"/>
</dbReference>
<feature type="compositionally biased region" description="Low complexity" evidence="2">
    <location>
        <begin position="1"/>
        <end position="18"/>
    </location>
</feature>
<feature type="region of interest" description="Disordered" evidence="2">
    <location>
        <begin position="818"/>
        <end position="870"/>
    </location>
</feature>
<name>A0AAN8ZV64_HALRR</name>
<proteinExistence type="inferred from homology"/>
<feature type="compositionally biased region" description="Polar residues" evidence="2">
    <location>
        <begin position="818"/>
        <end position="830"/>
    </location>
</feature>
<dbReference type="InterPro" id="IPR045117">
    <property type="entry name" value="ATXN2-like"/>
</dbReference>
<dbReference type="GO" id="GO:0003729">
    <property type="term" value="F:mRNA binding"/>
    <property type="evidence" value="ECO:0007669"/>
    <property type="project" value="TreeGrafter"/>
</dbReference>
<feature type="compositionally biased region" description="Basic and acidic residues" evidence="2">
    <location>
        <begin position="475"/>
        <end position="489"/>
    </location>
</feature>
<feature type="domain" description="LsmAD" evidence="3">
    <location>
        <begin position="190"/>
        <end position="256"/>
    </location>
</feature>
<evidence type="ECO:0000313" key="5">
    <source>
        <dbReference type="Proteomes" id="UP001381693"/>
    </source>
</evidence>
<accession>A0AAN8ZV64</accession>
<evidence type="ECO:0000256" key="2">
    <source>
        <dbReference type="SAM" id="MobiDB-lite"/>
    </source>
</evidence>
<gene>
    <name evidence="4" type="primary">ATXN2</name>
    <name evidence="4" type="ORF">SK128_027511</name>
</gene>